<dbReference type="EMBL" id="CP136522">
    <property type="protein sequence ID" value="WOT04730.1"/>
    <property type="molecule type" value="Genomic_DNA"/>
</dbReference>
<feature type="compositionally biased region" description="Low complexity" evidence="1">
    <location>
        <begin position="28"/>
        <end position="42"/>
    </location>
</feature>
<evidence type="ECO:0000313" key="2">
    <source>
        <dbReference type="EMBL" id="WOT04730.1"/>
    </source>
</evidence>
<protein>
    <recommendedName>
        <fullName evidence="4">Cytochrome c-552/4 domain-containing protein</fullName>
    </recommendedName>
</protein>
<dbReference type="PROSITE" id="PS51257">
    <property type="entry name" value="PROKAR_LIPOPROTEIN"/>
    <property type="match status" value="1"/>
</dbReference>
<reference evidence="2 3" key="1">
    <citation type="submission" date="2023-10" db="EMBL/GenBank/DDBJ databases">
        <title>Complete genome sequence of Shewanella sp. DAU334.</title>
        <authorList>
            <person name="Lee Y.-S."/>
            <person name="Jeong H.-R."/>
            <person name="Hwang E.-J."/>
            <person name="Choi Y.-L."/>
            <person name="Kim G.-D."/>
        </authorList>
    </citation>
    <scope>NUCLEOTIDE SEQUENCE [LARGE SCALE GENOMIC DNA]</scope>
    <source>
        <strain evidence="2 3">DAU334</strain>
    </source>
</reference>
<evidence type="ECO:0008006" key="4">
    <source>
        <dbReference type="Google" id="ProtNLM"/>
    </source>
</evidence>
<name>A0ABZ0JWP3_9GAMM</name>
<evidence type="ECO:0000313" key="3">
    <source>
        <dbReference type="Proteomes" id="UP001529491"/>
    </source>
</evidence>
<keyword evidence="3" id="KW-1185">Reference proteome</keyword>
<gene>
    <name evidence="2" type="ORF">RGE70_15635</name>
</gene>
<feature type="region of interest" description="Disordered" evidence="1">
    <location>
        <begin position="23"/>
        <end position="43"/>
    </location>
</feature>
<evidence type="ECO:0000256" key="1">
    <source>
        <dbReference type="SAM" id="MobiDB-lite"/>
    </source>
</evidence>
<proteinExistence type="predicted"/>
<dbReference type="Proteomes" id="UP001529491">
    <property type="component" value="Chromosome"/>
</dbReference>
<accession>A0ABZ0JWP3</accession>
<dbReference type="SUPFAM" id="SSF48695">
    <property type="entry name" value="Multiheme cytochromes"/>
    <property type="match status" value="1"/>
</dbReference>
<organism evidence="2 3">
    <name type="scientific">Shewanella youngdeokensis</name>
    <dbReference type="NCBI Taxonomy" id="2999068"/>
    <lineage>
        <taxon>Bacteria</taxon>
        <taxon>Pseudomonadati</taxon>
        <taxon>Pseudomonadota</taxon>
        <taxon>Gammaproteobacteria</taxon>
        <taxon>Alteromonadales</taxon>
        <taxon>Shewanellaceae</taxon>
        <taxon>Shewanella</taxon>
    </lineage>
</organism>
<dbReference type="InterPro" id="IPR036280">
    <property type="entry name" value="Multihaem_cyt_sf"/>
</dbReference>
<sequence length="684" mass="76640">MNINKTLLAIAMSALVLTGCGSDSDSSAVTPTPEPEVTQPATGTGAFEHVWGPDVNWQIENTFYAYIDEVEREDMLRQFQGTGVPDNGFKIVPADLRERKIASLAAGDGKYIQSEVYNDNQITFSDVLLYLSDTVNGFDVAYNFDETLNAYQWKVTWDADGDGTNEYESDPDWYATYMIDFGEFRREKFYDAQGEALYLRLEDVLVENNSGVLFKSFSPAMTERREQIQLDQAERRRNSKPTFYSEDTEVIVVPSVMLIPIEEFGVAGGTPVFLNNVEARSHNLRPDIYRKDKAITMADVLLSINEQGLAQVGFSFWGKLESGVELNHFVINEINGKRKGGAHGYVINTGVSWALNDFNAKYLVPGLVGHVDISESYCDHNGTSNYQDPTDTSTDYPDGLIDAEPFAAYKEIDCDPAKTDVEDWFVDQEFHLFSDVWLMNNPGDTLTVVNFHMYDYYPVIESKRVAGDGKWPEYDARNAKYPLDDEHFGWGIANCGNCHSLSGIHSEGDIAPDLGVNPKLVDIYDTGKIQSHPVDDPSELVIAPYQCAECHGSNGAPSGHGEFARCYWCHSEDFIPENHGSVSKYITKGESGFVGGNDPELYNRAYESIAVNSADKEGVTALEAELQEWAPHVKLDVLAENENVNWEGYWGMYPDDMKIRTNNDWMTDPAYPDPYACVTCHYEE</sequence>
<dbReference type="RefSeq" id="WP_310472367.1">
    <property type="nucleotide sequence ID" value="NZ_CP136522.1"/>
</dbReference>